<dbReference type="PANTHER" id="PTHR43300">
    <property type="entry name" value="ACETYLTRANSFERASE"/>
    <property type="match status" value="1"/>
</dbReference>
<dbReference type="GO" id="GO:0016740">
    <property type="term" value="F:transferase activity"/>
    <property type="evidence" value="ECO:0007669"/>
    <property type="project" value="UniProtKB-KW"/>
</dbReference>
<dbReference type="InterPro" id="IPR050179">
    <property type="entry name" value="Trans_hexapeptide_repeat"/>
</dbReference>
<organism evidence="3 4">
    <name type="scientific">Actinomadura namibiensis</name>
    <dbReference type="NCBI Taxonomy" id="182080"/>
    <lineage>
        <taxon>Bacteria</taxon>
        <taxon>Bacillati</taxon>
        <taxon>Actinomycetota</taxon>
        <taxon>Actinomycetes</taxon>
        <taxon>Streptosporangiales</taxon>
        <taxon>Thermomonosporaceae</taxon>
        <taxon>Actinomadura</taxon>
    </lineage>
</organism>
<dbReference type="Pfam" id="PF14602">
    <property type="entry name" value="Hexapep_2"/>
    <property type="match status" value="2"/>
</dbReference>
<keyword evidence="1 3" id="KW-0808">Transferase</keyword>
<sequence length="181" mass="18950">MTEFIHPTAIVESGARLGAGTRVWHQAHVRAGASIGENCVLGKNVFVDSGVRIGSGVKIQNNVSVYRGVEIADDVFVGPSAVFTNDLRPRAFSQDWTVTPTYVRRGASIGANATIVCGVEIDEYALVAAGAVVTRSVAAHQLVAGNPARPLGWVCHCARTVARTPDPPADLVCADCRADGA</sequence>
<dbReference type="PROSITE" id="PS00101">
    <property type="entry name" value="HEXAPEP_TRANSFERASES"/>
    <property type="match status" value="1"/>
</dbReference>
<proteinExistence type="predicted"/>
<evidence type="ECO:0000313" key="3">
    <source>
        <dbReference type="EMBL" id="MBA8948560.1"/>
    </source>
</evidence>
<keyword evidence="2" id="KW-0677">Repeat</keyword>
<evidence type="ECO:0000313" key="4">
    <source>
        <dbReference type="Proteomes" id="UP000572680"/>
    </source>
</evidence>
<dbReference type="SUPFAM" id="SSF51161">
    <property type="entry name" value="Trimeric LpxA-like enzymes"/>
    <property type="match status" value="1"/>
</dbReference>
<gene>
    <name evidence="3" type="ORF">HNR61_000158</name>
</gene>
<name>A0A7W3LI85_ACTNM</name>
<evidence type="ECO:0000256" key="1">
    <source>
        <dbReference type="ARBA" id="ARBA00022679"/>
    </source>
</evidence>
<dbReference type="AlphaFoldDB" id="A0A7W3LI85"/>
<dbReference type="Gene3D" id="2.160.10.10">
    <property type="entry name" value="Hexapeptide repeat proteins"/>
    <property type="match status" value="1"/>
</dbReference>
<dbReference type="InterPro" id="IPR018357">
    <property type="entry name" value="Hexapep_transf_CS"/>
</dbReference>
<reference evidence="3 4" key="1">
    <citation type="submission" date="2020-08" db="EMBL/GenBank/DDBJ databases">
        <title>Genomic Encyclopedia of Type Strains, Phase IV (KMG-IV): sequencing the most valuable type-strain genomes for metagenomic binning, comparative biology and taxonomic classification.</title>
        <authorList>
            <person name="Goeker M."/>
        </authorList>
    </citation>
    <scope>NUCLEOTIDE SEQUENCE [LARGE SCALE GENOMIC DNA]</scope>
    <source>
        <strain evidence="3 4">DSM 44197</strain>
    </source>
</reference>
<comment type="caution">
    <text evidence="3">The sequence shown here is derived from an EMBL/GenBank/DDBJ whole genome shotgun (WGS) entry which is preliminary data.</text>
</comment>
<dbReference type="Proteomes" id="UP000572680">
    <property type="component" value="Unassembled WGS sequence"/>
</dbReference>
<protein>
    <submittedName>
        <fullName evidence="3">Acetyltransferase-like isoleucine patch superfamily enzyme</fullName>
    </submittedName>
</protein>
<dbReference type="EMBL" id="JACJIA010000001">
    <property type="protein sequence ID" value="MBA8948560.1"/>
    <property type="molecule type" value="Genomic_DNA"/>
</dbReference>
<dbReference type="RefSeq" id="WP_182841177.1">
    <property type="nucleotide sequence ID" value="NZ_BAAALP010000030.1"/>
</dbReference>
<evidence type="ECO:0000256" key="2">
    <source>
        <dbReference type="ARBA" id="ARBA00022737"/>
    </source>
</evidence>
<keyword evidence="4" id="KW-1185">Reference proteome</keyword>
<dbReference type="InterPro" id="IPR011004">
    <property type="entry name" value="Trimer_LpxA-like_sf"/>
</dbReference>
<accession>A0A7W3LI85</accession>
<dbReference type="PANTHER" id="PTHR43300:SF4">
    <property type="entry name" value="ACYL-[ACYL-CARRIER-PROTEIN]--UDP-N-ACETYLGLUCOSAMINE O-ACYLTRANSFERASE"/>
    <property type="match status" value="1"/>
</dbReference>
<dbReference type="CDD" id="cd03358">
    <property type="entry name" value="LbH_WxcM_N_like"/>
    <property type="match status" value="1"/>
</dbReference>
<dbReference type="InterPro" id="IPR001451">
    <property type="entry name" value="Hexapep"/>
</dbReference>